<feature type="binding site" evidence="5">
    <location>
        <position position="276"/>
    </location>
    <ligand>
        <name>pyridoxal 5'-phosphate</name>
        <dbReference type="ChEBI" id="CHEBI:597326"/>
    </ligand>
</feature>
<dbReference type="SUPFAM" id="SSF53383">
    <property type="entry name" value="PLP-dependent transferases"/>
    <property type="match status" value="1"/>
</dbReference>
<comment type="caution">
    <text evidence="5">Lacks conserved residue(s) required for the propagation of feature annotation.</text>
</comment>
<keyword evidence="7" id="KW-1185">Reference proteome</keyword>
<dbReference type="EC" id="2.6.1.11" evidence="5"/>
<comment type="caution">
    <text evidence="6">The sequence shown here is derived from an EMBL/GenBank/DDBJ whole genome shotgun (WGS) entry which is preliminary data.</text>
</comment>
<dbReference type="Gene3D" id="3.40.640.10">
    <property type="entry name" value="Type I PLP-dependent aspartate aminotransferase-like (Major domain)"/>
    <property type="match status" value="1"/>
</dbReference>
<keyword evidence="5" id="KW-0055">Arginine biosynthesis</keyword>
<dbReference type="InterPro" id="IPR015421">
    <property type="entry name" value="PyrdxlP-dep_Trfase_major"/>
</dbReference>
<dbReference type="InterPro" id="IPR050103">
    <property type="entry name" value="Class-III_PLP-dep_AT"/>
</dbReference>
<dbReference type="FunFam" id="3.40.640.10:FF:000004">
    <property type="entry name" value="Acetylornithine aminotransferase"/>
    <property type="match status" value="1"/>
</dbReference>
<dbReference type="InterPro" id="IPR005814">
    <property type="entry name" value="Aminotrans_3"/>
</dbReference>
<comment type="similarity">
    <text evidence="5">Belongs to the class-III pyridoxal-phosphate-dependent aminotransferase family. ArgD subfamily.</text>
</comment>
<comment type="pathway">
    <text evidence="5">Amino-acid biosynthesis; L-arginine biosynthesis; N(2)-acetyl-L-ornithine from L-glutamate: step 4/4.</text>
</comment>
<dbReference type="Gene3D" id="3.90.1150.10">
    <property type="entry name" value="Aspartate Aminotransferase, domain 1"/>
    <property type="match status" value="1"/>
</dbReference>
<dbReference type="InterPro" id="IPR004636">
    <property type="entry name" value="AcOrn/SuccOrn_fam"/>
</dbReference>
<protein>
    <recommendedName>
        <fullName evidence="5">Acetylornithine aminotransferase</fullName>
        <shortName evidence="5">ACOAT</shortName>
        <ecNumber evidence="5">2.6.1.11</ecNumber>
    </recommendedName>
</protein>
<dbReference type="PIRSF" id="PIRSF000521">
    <property type="entry name" value="Transaminase_4ab_Lys_Orn"/>
    <property type="match status" value="1"/>
</dbReference>
<dbReference type="GO" id="GO:0005737">
    <property type="term" value="C:cytoplasm"/>
    <property type="evidence" value="ECO:0007669"/>
    <property type="project" value="UniProtKB-SubCell"/>
</dbReference>
<organism evidence="6 7">
    <name type="scientific">Bullifex porci</name>
    <dbReference type="NCBI Taxonomy" id="2606638"/>
    <lineage>
        <taxon>Bacteria</taxon>
        <taxon>Pseudomonadati</taxon>
        <taxon>Spirochaetota</taxon>
        <taxon>Spirochaetia</taxon>
        <taxon>Spirochaetales</taxon>
        <taxon>Spirochaetaceae</taxon>
        <taxon>Bullifex</taxon>
    </lineage>
</organism>
<feature type="binding site" evidence="5">
    <location>
        <begin position="103"/>
        <end position="104"/>
    </location>
    <ligand>
        <name>pyridoxal 5'-phosphate</name>
        <dbReference type="ChEBI" id="CHEBI:597326"/>
    </ligand>
</feature>
<dbReference type="UniPathway" id="UPA00068">
    <property type="reaction ID" value="UER00109"/>
</dbReference>
<sequence>MNYVEVGQNVLLKTYAQIPICFDRGEGCYLYDVDNNKYLDLVGGIAVNALGYKNEKLINKATQVLNEGIFHVSNLYYNKYTVEAAALLTKVSQCERVFFANSGAEANEGALKLARKYGSKKGKSKILSFEHSFHGRTYGAVTLTGQEKYHKGFYPMVPDIAYAKYNDIDSVKAVVDDTFAAIFVEPIQGEGGIIPAKPEFLQFLRELCDAKDMLLIYDCVQCGIGRSGKMFAWQNYNVKPDIMTLAKALGGGIPLSALCAYSKAANVFEPGDHASTFGGNPISCALSTVVINELQNGLLEHVQEVGLYFADSLKKLAKKYNQICSNVRGMGLMLGLEVQVAPKLIIEKLREKGILACSAGYDVVRFVPPLIITNAEVDIVISALDEILSSL</sequence>
<dbReference type="CDD" id="cd00610">
    <property type="entry name" value="OAT_like"/>
    <property type="match status" value="1"/>
</dbReference>
<keyword evidence="1 5" id="KW-0032">Aminotransferase</keyword>
<dbReference type="HAMAP" id="MF_01107">
    <property type="entry name" value="ArgD_aminotrans_3"/>
    <property type="match status" value="1"/>
</dbReference>
<comment type="subunit">
    <text evidence="5">Homodimer.</text>
</comment>
<name>A0A7X2TQN8_9SPIO</name>
<keyword evidence="4 5" id="KW-0663">Pyridoxal phosphate</keyword>
<evidence type="ECO:0000256" key="3">
    <source>
        <dbReference type="ARBA" id="ARBA00022679"/>
    </source>
</evidence>
<dbReference type="InterPro" id="IPR015424">
    <property type="entry name" value="PyrdxlP-dep_Trfase"/>
</dbReference>
<evidence type="ECO:0000313" key="7">
    <source>
        <dbReference type="Proteomes" id="UP000460549"/>
    </source>
</evidence>
<gene>
    <name evidence="5" type="primary">argD</name>
    <name evidence="6" type="ORF">FYJ80_07815</name>
</gene>
<evidence type="ECO:0000256" key="5">
    <source>
        <dbReference type="HAMAP-Rule" id="MF_01107"/>
    </source>
</evidence>
<dbReference type="InterPro" id="IPR015422">
    <property type="entry name" value="PyrdxlP-dep_Trfase_small"/>
</dbReference>
<dbReference type="AlphaFoldDB" id="A0A7X2TQN8"/>
<evidence type="ECO:0000256" key="1">
    <source>
        <dbReference type="ARBA" id="ARBA00022576"/>
    </source>
</evidence>
<keyword evidence="5" id="KW-0963">Cytoplasm</keyword>
<comment type="subcellular location">
    <subcellularLocation>
        <location evidence="5">Cytoplasm</location>
    </subcellularLocation>
</comment>
<feature type="binding site" evidence="5">
    <location>
        <position position="136"/>
    </location>
    <ligand>
        <name>N(2)-acetyl-L-ornithine</name>
        <dbReference type="ChEBI" id="CHEBI:57805"/>
    </ligand>
</feature>
<comment type="cofactor">
    <cofactor evidence="5">
        <name>pyridoxal 5'-phosphate</name>
        <dbReference type="ChEBI" id="CHEBI:597326"/>
    </cofactor>
    <text evidence="5">Binds 1 pyridoxal phosphate per subunit.</text>
</comment>
<dbReference type="EMBL" id="VUNN01000015">
    <property type="protein sequence ID" value="MSU06679.1"/>
    <property type="molecule type" value="Genomic_DNA"/>
</dbReference>
<dbReference type="GO" id="GO:0042802">
    <property type="term" value="F:identical protein binding"/>
    <property type="evidence" value="ECO:0007669"/>
    <property type="project" value="TreeGrafter"/>
</dbReference>
<dbReference type="GO" id="GO:0006526">
    <property type="term" value="P:L-arginine biosynthetic process"/>
    <property type="evidence" value="ECO:0007669"/>
    <property type="project" value="UniProtKB-UniRule"/>
</dbReference>
<dbReference type="GO" id="GO:0030170">
    <property type="term" value="F:pyridoxal phosphate binding"/>
    <property type="evidence" value="ECO:0007669"/>
    <property type="project" value="InterPro"/>
</dbReference>
<evidence type="ECO:0000313" key="6">
    <source>
        <dbReference type="EMBL" id="MSU06679.1"/>
    </source>
</evidence>
<dbReference type="GO" id="GO:0003992">
    <property type="term" value="F:N2-acetyl-L-ornithine:2-oxoglutarate 5-aminotransferase activity"/>
    <property type="evidence" value="ECO:0007669"/>
    <property type="project" value="UniProtKB-UniRule"/>
</dbReference>
<keyword evidence="3 5" id="KW-0808">Transferase</keyword>
<dbReference type="PANTHER" id="PTHR11986">
    <property type="entry name" value="AMINOTRANSFERASE CLASS III"/>
    <property type="match status" value="1"/>
</dbReference>
<reference evidence="6 7" key="1">
    <citation type="submission" date="2019-08" db="EMBL/GenBank/DDBJ databases">
        <title>In-depth cultivation of the pig gut microbiome towards novel bacterial diversity and tailored functional studies.</title>
        <authorList>
            <person name="Wylensek D."/>
            <person name="Hitch T.C.A."/>
            <person name="Clavel T."/>
        </authorList>
    </citation>
    <scope>NUCLEOTIDE SEQUENCE [LARGE SCALE GENOMIC DNA]</scope>
    <source>
        <strain evidence="6 7">NM-380-WT-3C1</strain>
    </source>
</reference>
<dbReference type="NCBIfam" id="TIGR00707">
    <property type="entry name" value="argD"/>
    <property type="match status" value="1"/>
</dbReference>
<keyword evidence="2 5" id="KW-0028">Amino-acid biosynthesis</keyword>
<feature type="binding site" evidence="5">
    <location>
        <position position="275"/>
    </location>
    <ligand>
        <name>N(2)-acetyl-L-ornithine</name>
        <dbReference type="ChEBI" id="CHEBI:57805"/>
    </ligand>
</feature>
<proteinExistence type="inferred from homology"/>
<comment type="miscellaneous">
    <text evidence="5">May also have succinyldiaminopimelate aminotransferase activity, thus carrying out the corresponding step in lysine biosynthesis.</text>
</comment>
<dbReference type="PANTHER" id="PTHR11986:SF79">
    <property type="entry name" value="ACETYLORNITHINE AMINOTRANSFERASE, MITOCHONDRIAL"/>
    <property type="match status" value="1"/>
</dbReference>
<dbReference type="Pfam" id="PF00202">
    <property type="entry name" value="Aminotran_3"/>
    <property type="match status" value="1"/>
</dbReference>
<comment type="catalytic activity">
    <reaction evidence="5">
        <text>N(2)-acetyl-L-ornithine + 2-oxoglutarate = N-acetyl-L-glutamate 5-semialdehyde + L-glutamate</text>
        <dbReference type="Rhea" id="RHEA:18049"/>
        <dbReference type="ChEBI" id="CHEBI:16810"/>
        <dbReference type="ChEBI" id="CHEBI:29123"/>
        <dbReference type="ChEBI" id="CHEBI:29985"/>
        <dbReference type="ChEBI" id="CHEBI:57805"/>
        <dbReference type="EC" id="2.6.1.11"/>
    </reaction>
</comment>
<dbReference type="RefSeq" id="WP_154425719.1">
    <property type="nucleotide sequence ID" value="NZ_VUNN01000015.1"/>
</dbReference>
<dbReference type="Proteomes" id="UP000460549">
    <property type="component" value="Unassembled WGS sequence"/>
</dbReference>
<dbReference type="NCBIfam" id="NF002325">
    <property type="entry name" value="PRK01278.1"/>
    <property type="match status" value="1"/>
</dbReference>
<evidence type="ECO:0000256" key="4">
    <source>
        <dbReference type="ARBA" id="ARBA00022898"/>
    </source>
</evidence>
<feature type="modified residue" description="N6-(pyridoxal phosphate)lysine" evidence="5">
    <location>
        <position position="247"/>
    </location>
</feature>
<feature type="binding site" evidence="5">
    <location>
        <position position="133"/>
    </location>
    <ligand>
        <name>pyridoxal 5'-phosphate</name>
        <dbReference type="ChEBI" id="CHEBI:597326"/>
    </ligand>
</feature>
<evidence type="ECO:0000256" key="2">
    <source>
        <dbReference type="ARBA" id="ARBA00022605"/>
    </source>
</evidence>
<accession>A0A7X2TQN8</accession>